<dbReference type="Proteomes" id="UP000177230">
    <property type="component" value="Unassembled WGS sequence"/>
</dbReference>
<dbReference type="PANTHER" id="PTHR33360:SF2">
    <property type="entry name" value="TRANSPOSASE FOR INSERTION SEQUENCE ELEMENT IS200"/>
    <property type="match status" value="1"/>
</dbReference>
<dbReference type="NCBIfam" id="NF033573">
    <property type="entry name" value="transpos_IS200"/>
    <property type="match status" value="1"/>
</dbReference>
<organism evidence="2 3">
    <name type="scientific">Candidatus Edwardsbacteria bacterium GWF2_54_11</name>
    <dbReference type="NCBI Taxonomy" id="1817851"/>
    <lineage>
        <taxon>Bacteria</taxon>
        <taxon>Candidatus Edwardsiibacteriota</taxon>
    </lineage>
</organism>
<sequence>MGSTLTHLIYHIVFSTKGRQNIVAPALQEILYPYIGGIIRGEKGAMLKIGGAADHVHILASLPPTLSVSEALRRIKGNSSKWVNENGNIKIHFEWQRGYGAFTLGESMIETVSRYIENQEEHHRVKGFKEEYLLFLKERGITYDERYIWD</sequence>
<dbReference type="Gene3D" id="3.30.70.1290">
    <property type="entry name" value="Transposase IS200-like"/>
    <property type="match status" value="1"/>
</dbReference>
<dbReference type="PANTHER" id="PTHR33360">
    <property type="entry name" value="TRANSPOSASE FOR INSERTION SEQUENCE ELEMENT IS200"/>
    <property type="match status" value="1"/>
</dbReference>
<accession>A0A1F5RHD3</accession>
<dbReference type="InterPro" id="IPR036515">
    <property type="entry name" value="Transposase_17_sf"/>
</dbReference>
<feature type="domain" description="Transposase IS200-like" evidence="1">
    <location>
        <begin position="5"/>
        <end position="119"/>
    </location>
</feature>
<dbReference type="SUPFAM" id="SSF143422">
    <property type="entry name" value="Transposase IS200-like"/>
    <property type="match status" value="1"/>
</dbReference>
<dbReference type="GO" id="GO:0004803">
    <property type="term" value="F:transposase activity"/>
    <property type="evidence" value="ECO:0007669"/>
    <property type="project" value="InterPro"/>
</dbReference>
<dbReference type="AlphaFoldDB" id="A0A1F5RHD3"/>
<evidence type="ECO:0000313" key="3">
    <source>
        <dbReference type="Proteomes" id="UP000177230"/>
    </source>
</evidence>
<evidence type="ECO:0000259" key="1">
    <source>
        <dbReference type="SMART" id="SM01321"/>
    </source>
</evidence>
<dbReference type="GO" id="GO:0003677">
    <property type="term" value="F:DNA binding"/>
    <property type="evidence" value="ECO:0007669"/>
    <property type="project" value="InterPro"/>
</dbReference>
<dbReference type="Pfam" id="PF01797">
    <property type="entry name" value="Y1_Tnp"/>
    <property type="match status" value="1"/>
</dbReference>
<comment type="caution">
    <text evidence="2">The sequence shown here is derived from an EMBL/GenBank/DDBJ whole genome shotgun (WGS) entry which is preliminary data.</text>
</comment>
<dbReference type="GO" id="GO:0006313">
    <property type="term" value="P:DNA transposition"/>
    <property type="evidence" value="ECO:0007669"/>
    <property type="project" value="InterPro"/>
</dbReference>
<name>A0A1F5RHD3_9BACT</name>
<dbReference type="EMBL" id="MFFM01000011">
    <property type="protein sequence ID" value="OGF13885.1"/>
    <property type="molecule type" value="Genomic_DNA"/>
</dbReference>
<dbReference type="InterPro" id="IPR002686">
    <property type="entry name" value="Transposase_17"/>
</dbReference>
<reference evidence="2 3" key="1">
    <citation type="journal article" date="2016" name="Nat. Commun.">
        <title>Thousands of microbial genomes shed light on interconnected biogeochemical processes in an aquifer system.</title>
        <authorList>
            <person name="Anantharaman K."/>
            <person name="Brown C.T."/>
            <person name="Hug L.A."/>
            <person name="Sharon I."/>
            <person name="Castelle C.J."/>
            <person name="Probst A.J."/>
            <person name="Thomas B.C."/>
            <person name="Singh A."/>
            <person name="Wilkins M.J."/>
            <person name="Karaoz U."/>
            <person name="Brodie E.L."/>
            <person name="Williams K.H."/>
            <person name="Hubbard S.S."/>
            <person name="Banfield J.F."/>
        </authorList>
    </citation>
    <scope>NUCLEOTIDE SEQUENCE [LARGE SCALE GENOMIC DNA]</scope>
</reference>
<protein>
    <submittedName>
        <fullName evidence="2">Transposase</fullName>
    </submittedName>
</protein>
<evidence type="ECO:0000313" key="2">
    <source>
        <dbReference type="EMBL" id="OGF13885.1"/>
    </source>
</evidence>
<gene>
    <name evidence="2" type="ORF">A2024_10595</name>
</gene>
<proteinExistence type="predicted"/>
<dbReference type="SMART" id="SM01321">
    <property type="entry name" value="Y1_Tnp"/>
    <property type="match status" value="1"/>
</dbReference>